<dbReference type="EMBL" id="CP014774">
    <property type="protein sequence ID" value="ANB51993.1"/>
    <property type="molecule type" value="Genomic_DNA"/>
</dbReference>
<accession>A0AAC9B5K1</accession>
<organism evidence="2 3">
    <name type="scientific">Aeromonas veronii</name>
    <dbReference type="NCBI Taxonomy" id="654"/>
    <lineage>
        <taxon>Bacteria</taxon>
        <taxon>Pseudomonadati</taxon>
        <taxon>Pseudomonadota</taxon>
        <taxon>Gammaproteobacteria</taxon>
        <taxon>Aeromonadales</taxon>
        <taxon>Aeromonadaceae</taxon>
        <taxon>Aeromonas</taxon>
    </lineage>
</organism>
<keyword evidence="1" id="KW-1133">Transmembrane helix</keyword>
<proteinExistence type="predicted"/>
<sequence>MAGRSANQHPWLGFASVFKRLGNRLIKSFIARFTADLQTHGFQTSLFPQINALFRVGLFSISIAILVVIVEAISPMILEQTVKGAKSQGFMCYWIPLCGNPDLECLAIVER</sequence>
<dbReference type="Proteomes" id="UP000076809">
    <property type="component" value="Chromosome"/>
</dbReference>
<reference evidence="2 3" key="1">
    <citation type="journal article" date="2016" name="J. Clin. Microbiol.">
        <title>Detection and Whole-Genome Sequencing of Carbapenemase-Producing Aeromonas hydrophila Isolates from Routine Perirectal Surveillance Culture.</title>
        <authorList>
            <person name="Hughes H.Y."/>
            <person name="Conlan S.P."/>
            <person name="Lau A.F."/>
            <person name="Dekker J.P."/>
            <person name="Michelin A.V."/>
            <person name="Youn J.H."/>
            <person name="Henderson D.K."/>
            <person name="Frank K.M."/>
            <person name="Segre J.A."/>
            <person name="Palmore T.N."/>
        </authorList>
    </citation>
    <scope>NUCLEOTIDE SEQUENCE [LARGE SCALE GENOMIC DNA]</scope>
    <source>
        <strain evidence="2 3">AVNIH1</strain>
    </source>
</reference>
<name>A0AAC9B5K1_AERVE</name>
<protein>
    <submittedName>
        <fullName evidence="2">Uncharacterized protein</fullName>
    </submittedName>
</protein>
<keyword evidence="1" id="KW-0812">Transmembrane</keyword>
<keyword evidence="1" id="KW-0472">Membrane</keyword>
<evidence type="ECO:0000313" key="3">
    <source>
        <dbReference type="Proteomes" id="UP000076809"/>
    </source>
</evidence>
<dbReference type="AlphaFoldDB" id="A0AAC9B5K1"/>
<gene>
    <name evidence="2" type="ORF">WM43_04615</name>
</gene>
<feature type="transmembrane region" description="Helical" evidence="1">
    <location>
        <begin position="52"/>
        <end position="73"/>
    </location>
</feature>
<evidence type="ECO:0000313" key="2">
    <source>
        <dbReference type="EMBL" id="ANB51993.1"/>
    </source>
</evidence>
<evidence type="ECO:0000256" key="1">
    <source>
        <dbReference type="SAM" id="Phobius"/>
    </source>
</evidence>